<dbReference type="AlphaFoldDB" id="A0A2P6MTL5"/>
<sequence length="124" mass="13754">MVLIDREPSSHRALRAAIAELKSSDTLYLFNITSTWDYLNDERNSGKTALYEAEEYAIHSGATVSAKHAEAHNIRVFIGAGSFRQVAEETNMIFSSFSYLTGLILGSVVNYVKSHNPSIVQITQ</sequence>
<keyword evidence="2" id="KW-1185">Reference proteome</keyword>
<evidence type="ECO:0000313" key="2">
    <source>
        <dbReference type="Proteomes" id="UP000241769"/>
    </source>
</evidence>
<reference evidence="1 2" key="1">
    <citation type="journal article" date="2018" name="Genome Biol. Evol.">
        <title>Multiple Roots of Fruiting Body Formation in Amoebozoa.</title>
        <authorList>
            <person name="Hillmann F."/>
            <person name="Forbes G."/>
            <person name="Novohradska S."/>
            <person name="Ferling I."/>
            <person name="Riege K."/>
            <person name="Groth M."/>
            <person name="Westermann M."/>
            <person name="Marz M."/>
            <person name="Spaller T."/>
            <person name="Winckler T."/>
            <person name="Schaap P."/>
            <person name="Glockner G."/>
        </authorList>
    </citation>
    <scope>NUCLEOTIDE SEQUENCE [LARGE SCALE GENOMIC DNA]</scope>
    <source>
        <strain evidence="1 2">Jena</strain>
    </source>
</reference>
<organism evidence="1 2">
    <name type="scientific">Planoprotostelium fungivorum</name>
    <dbReference type="NCBI Taxonomy" id="1890364"/>
    <lineage>
        <taxon>Eukaryota</taxon>
        <taxon>Amoebozoa</taxon>
        <taxon>Evosea</taxon>
        <taxon>Variosea</taxon>
        <taxon>Cavosteliida</taxon>
        <taxon>Cavosteliaceae</taxon>
        <taxon>Planoprotostelium</taxon>
    </lineage>
</organism>
<gene>
    <name evidence="1" type="ORF">PROFUN_03887</name>
</gene>
<protein>
    <submittedName>
        <fullName evidence="1">Uncharacterized protein</fullName>
    </submittedName>
</protein>
<dbReference type="OrthoDB" id="17955at2759"/>
<dbReference type="EMBL" id="MDYQ01000419">
    <property type="protein sequence ID" value="PRP75051.1"/>
    <property type="molecule type" value="Genomic_DNA"/>
</dbReference>
<comment type="caution">
    <text evidence="1">The sequence shown here is derived from an EMBL/GenBank/DDBJ whole genome shotgun (WGS) entry which is preliminary data.</text>
</comment>
<evidence type="ECO:0000313" key="1">
    <source>
        <dbReference type="EMBL" id="PRP75051.1"/>
    </source>
</evidence>
<dbReference type="Proteomes" id="UP000241769">
    <property type="component" value="Unassembled WGS sequence"/>
</dbReference>
<name>A0A2P6MTL5_9EUKA</name>
<accession>A0A2P6MTL5</accession>
<dbReference type="InParanoid" id="A0A2P6MTL5"/>
<dbReference type="FunCoup" id="A0A2P6MTL5">
    <property type="interactions" value="82"/>
</dbReference>
<proteinExistence type="predicted"/>